<evidence type="ECO:0000313" key="2">
    <source>
        <dbReference type="EMBL" id="KAG1295871.1"/>
    </source>
</evidence>
<name>A0A9P7BKY0_RHIOR</name>
<dbReference type="OrthoDB" id="2289648at2759"/>
<reference evidence="2" key="1">
    <citation type="journal article" date="2020" name="Microb. Genom.">
        <title>Genetic diversity of clinical and environmental Mucorales isolates obtained from an investigation of mucormycosis cases among solid organ transplant recipients.</title>
        <authorList>
            <person name="Nguyen M.H."/>
            <person name="Kaul D."/>
            <person name="Muto C."/>
            <person name="Cheng S.J."/>
            <person name="Richter R.A."/>
            <person name="Bruno V.M."/>
            <person name="Liu G."/>
            <person name="Beyhan S."/>
            <person name="Sundermann A.J."/>
            <person name="Mounaud S."/>
            <person name="Pasculle A.W."/>
            <person name="Nierman W.C."/>
            <person name="Driscoll E."/>
            <person name="Cumbie R."/>
            <person name="Clancy C.J."/>
            <person name="Dupont C.L."/>
        </authorList>
    </citation>
    <scope>NUCLEOTIDE SEQUENCE</scope>
    <source>
        <strain evidence="2">GL11</strain>
    </source>
</reference>
<comment type="caution">
    <text evidence="2">The sequence shown here is derived from an EMBL/GenBank/DDBJ whole genome shotgun (WGS) entry which is preliminary data.</text>
</comment>
<keyword evidence="3" id="KW-1185">Reference proteome</keyword>
<accession>A0A9P7BKY0</accession>
<gene>
    <name evidence="2" type="ORF">G6F64_013263</name>
</gene>
<organism evidence="2 3">
    <name type="scientific">Rhizopus oryzae</name>
    <name type="common">Mucormycosis agent</name>
    <name type="synonym">Rhizopus arrhizus var. delemar</name>
    <dbReference type="NCBI Taxonomy" id="64495"/>
    <lineage>
        <taxon>Eukaryota</taxon>
        <taxon>Fungi</taxon>
        <taxon>Fungi incertae sedis</taxon>
        <taxon>Mucoromycota</taxon>
        <taxon>Mucoromycotina</taxon>
        <taxon>Mucoromycetes</taxon>
        <taxon>Mucorales</taxon>
        <taxon>Mucorineae</taxon>
        <taxon>Rhizopodaceae</taxon>
        <taxon>Rhizopus</taxon>
    </lineage>
</organism>
<evidence type="ECO:0008006" key="4">
    <source>
        <dbReference type="Google" id="ProtNLM"/>
    </source>
</evidence>
<proteinExistence type="predicted"/>
<evidence type="ECO:0000313" key="3">
    <source>
        <dbReference type="Proteomes" id="UP000716291"/>
    </source>
</evidence>
<dbReference type="EMBL" id="JAANQT010005109">
    <property type="protein sequence ID" value="KAG1295871.1"/>
    <property type="molecule type" value="Genomic_DNA"/>
</dbReference>
<feature type="region of interest" description="Disordered" evidence="1">
    <location>
        <begin position="145"/>
        <end position="171"/>
    </location>
</feature>
<sequence length="252" mass="29243">MPILIQQWLPTLAPPILASWELIKEALIARFGVSAEVDNQRLLKDLKRCKKGAQESIRLHATKWEHLLSLISEEYTEDTKINLFIQSLDKPETRLTLIAIQVALKLDTVAKVIQQAIDLEVKARLTEQPETLDNTPMDVDAFQRAHSHHQYSHQNKANGKPRNKSYEQVPRSSNKYVQLRAYDKFGNPICDICHNKHRTVDCNQYRSNKSSSNKPVYNKNKKYNQQNQHCCKHSYFLYDISCIKINDDTQKD</sequence>
<protein>
    <recommendedName>
        <fullName evidence="4">Retrotransposon gag domain-containing protein</fullName>
    </recommendedName>
</protein>
<evidence type="ECO:0000256" key="1">
    <source>
        <dbReference type="SAM" id="MobiDB-lite"/>
    </source>
</evidence>
<dbReference type="Proteomes" id="UP000716291">
    <property type="component" value="Unassembled WGS sequence"/>
</dbReference>
<dbReference type="AlphaFoldDB" id="A0A9P7BKY0"/>